<feature type="region of interest" description="Disordered" evidence="6">
    <location>
        <begin position="189"/>
        <end position="222"/>
    </location>
</feature>
<proteinExistence type="predicted"/>
<dbReference type="EMBL" id="KV441397">
    <property type="protein sequence ID" value="OAF58390.2"/>
    <property type="molecule type" value="Genomic_DNA"/>
</dbReference>
<dbReference type="PROSITE" id="PS50039">
    <property type="entry name" value="FORK_HEAD_3"/>
    <property type="match status" value="1"/>
</dbReference>
<evidence type="ECO:0000256" key="1">
    <source>
        <dbReference type="ARBA" id="ARBA00023015"/>
    </source>
</evidence>
<dbReference type="VEuPathDB" id="FungiDB:GMDG_00756"/>
<dbReference type="AlphaFoldDB" id="A0A177A9G3"/>
<dbReference type="RefSeq" id="XP_024323675.1">
    <property type="nucleotide sequence ID" value="XM_024470001.1"/>
</dbReference>
<protein>
    <recommendedName>
        <fullName evidence="7">Fork-head domain-containing protein</fullName>
    </recommendedName>
</protein>
<feature type="compositionally biased region" description="Basic residues" evidence="6">
    <location>
        <begin position="318"/>
        <end position="327"/>
    </location>
</feature>
<dbReference type="OrthoDB" id="5954824at2759"/>
<dbReference type="SMART" id="SM00339">
    <property type="entry name" value="FH"/>
    <property type="match status" value="1"/>
</dbReference>
<keyword evidence="3" id="KW-0804">Transcription</keyword>
<dbReference type="SUPFAM" id="SSF46785">
    <property type="entry name" value="Winged helix' DNA-binding domain"/>
    <property type="match status" value="1"/>
</dbReference>
<dbReference type="GO" id="GO:0000981">
    <property type="term" value="F:DNA-binding transcription factor activity, RNA polymerase II-specific"/>
    <property type="evidence" value="ECO:0007669"/>
    <property type="project" value="TreeGrafter"/>
</dbReference>
<evidence type="ECO:0000256" key="6">
    <source>
        <dbReference type="SAM" id="MobiDB-lite"/>
    </source>
</evidence>
<dbReference type="Gene3D" id="1.10.10.10">
    <property type="entry name" value="Winged helix-like DNA-binding domain superfamily/Winged helix DNA-binding domain"/>
    <property type="match status" value="1"/>
</dbReference>
<dbReference type="Proteomes" id="UP000077154">
    <property type="component" value="Unassembled WGS sequence"/>
</dbReference>
<dbReference type="GO" id="GO:0000978">
    <property type="term" value="F:RNA polymerase II cis-regulatory region sequence-specific DNA binding"/>
    <property type="evidence" value="ECO:0007669"/>
    <property type="project" value="TreeGrafter"/>
</dbReference>
<sequence length="446" mass="49767">MSDIFVLDTRFSYYFKIPECNSRRALTIIMAANNFQNARQRFDDSPLHDQEIHSPESPFYTQGSCSFLLDNLQQSHQDHYYMNEQGSSFNGLFRQVSPLPSDMNSFGLGGPNYSNTSHGGYYYDYANNQNADIFYNGTSSTTACPRNHQQSYSPKMIEGLGLSDPSLQCQLRDADQNLRIGNSGGFYSRQVSMSRSPSLPDAASCKAEDDAEDDVASNTEESKIGEPYAKLIHRALMGASSHSMALQEIYQWFIDNTEKGSSTGSGWRNSIRHNLSMNAAFCKTDRTVASPSDAPAKKTSEWVLADWAIADGVTPTTRYRKTTSKRSARLDSHGAMNASRQNAGKKGGSMASRTKTLRMTQGRSLGFDGQALRARDAERDREAHREKRRYHQLRTMATPPQEDLEQRPFSPTTPTAAAGMNVANPYYFKDSSFEGMDVAVYDMGHL</sequence>
<accession>A0A177A9G3</accession>
<evidence type="ECO:0000256" key="5">
    <source>
        <dbReference type="PROSITE-ProRule" id="PRU00089"/>
    </source>
</evidence>
<reference evidence="8" key="1">
    <citation type="submission" date="2016-03" db="EMBL/GenBank/DDBJ databases">
        <title>Updated assembly of Pseudogymnoascus destructans, the fungus causing white-nose syndrome of bats.</title>
        <authorList>
            <person name="Palmer J.M."/>
            <person name="Drees K.P."/>
            <person name="Foster J.T."/>
            <person name="Lindner D.L."/>
        </authorList>
    </citation>
    <scope>NUCLEOTIDE SEQUENCE [LARGE SCALE GENOMIC DNA]</scope>
    <source>
        <strain evidence="8">20631-21</strain>
    </source>
</reference>
<evidence type="ECO:0000313" key="8">
    <source>
        <dbReference type="EMBL" id="OAF58390.2"/>
    </source>
</evidence>
<dbReference type="eggNOG" id="KOG2294">
    <property type="taxonomic scope" value="Eukaryota"/>
</dbReference>
<dbReference type="InterPro" id="IPR036390">
    <property type="entry name" value="WH_DNA-bd_sf"/>
</dbReference>
<keyword evidence="4 5" id="KW-0539">Nucleus</keyword>
<keyword evidence="1" id="KW-0805">Transcription regulation</keyword>
<feature type="domain" description="Fork-head" evidence="7">
    <location>
        <begin position="223"/>
        <end position="323"/>
    </location>
</feature>
<dbReference type="InterPro" id="IPR036388">
    <property type="entry name" value="WH-like_DNA-bd_sf"/>
</dbReference>
<organism evidence="8">
    <name type="scientific">Pseudogymnoascus destructans</name>
    <dbReference type="NCBI Taxonomy" id="655981"/>
    <lineage>
        <taxon>Eukaryota</taxon>
        <taxon>Fungi</taxon>
        <taxon>Dikarya</taxon>
        <taxon>Ascomycota</taxon>
        <taxon>Pezizomycotina</taxon>
        <taxon>Leotiomycetes</taxon>
        <taxon>Thelebolales</taxon>
        <taxon>Thelebolaceae</taxon>
        <taxon>Pseudogymnoascus</taxon>
    </lineage>
</organism>
<evidence type="ECO:0000256" key="4">
    <source>
        <dbReference type="ARBA" id="ARBA00023242"/>
    </source>
</evidence>
<dbReference type="GeneID" id="36289460"/>
<keyword evidence="2 5" id="KW-0238">DNA-binding</keyword>
<name>A0A177A9G3_9PEZI</name>
<evidence type="ECO:0000256" key="3">
    <source>
        <dbReference type="ARBA" id="ARBA00023163"/>
    </source>
</evidence>
<evidence type="ECO:0000259" key="7">
    <source>
        <dbReference type="PROSITE" id="PS50039"/>
    </source>
</evidence>
<evidence type="ECO:0000256" key="2">
    <source>
        <dbReference type="ARBA" id="ARBA00023125"/>
    </source>
</evidence>
<comment type="subcellular location">
    <subcellularLocation>
        <location evidence="5">Nucleus</location>
    </subcellularLocation>
</comment>
<dbReference type="InterPro" id="IPR045912">
    <property type="entry name" value="FOXJ2/3-like"/>
</dbReference>
<dbReference type="InterPro" id="IPR030456">
    <property type="entry name" value="TF_fork_head_CS_2"/>
</dbReference>
<gene>
    <name evidence="8" type="ORF">VC83_06400</name>
</gene>
<feature type="DNA-binding region" description="Fork-head" evidence="5">
    <location>
        <begin position="223"/>
        <end position="323"/>
    </location>
</feature>
<dbReference type="PANTHER" id="PTHR46078:SF2">
    <property type="entry name" value="FORK-HEAD DOMAIN-CONTAINING PROTEIN"/>
    <property type="match status" value="1"/>
</dbReference>
<dbReference type="PROSITE" id="PS00658">
    <property type="entry name" value="FORK_HEAD_2"/>
    <property type="match status" value="1"/>
</dbReference>
<dbReference type="Pfam" id="PF00250">
    <property type="entry name" value="Forkhead"/>
    <property type="match status" value="1"/>
</dbReference>
<dbReference type="GO" id="GO:0005634">
    <property type="term" value="C:nucleus"/>
    <property type="evidence" value="ECO:0007669"/>
    <property type="project" value="UniProtKB-SubCell"/>
</dbReference>
<feature type="region of interest" description="Disordered" evidence="6">
    <location>
        <begin position="318"/>
        <end position="352"/>
    </location>
</feature>
<dbReference type="PANTHER" id="PTHR46078">
    <property type="entry name" value="FORKHEAD BOX PROTEIN J2 FAMILY MEMBER"/>
    <property type="match status" value="1"/>
</dbReference>
<dbReference type="InterPro" id="IPR001766">
    <property type="entry name" value="Fork_head_dom"/>
</dbReference>